<sequence>MKSLVTLIIILMMNSIKIIGQPTTQDATGKGTILNHGTYISLDPTKPEVSLGINNLTLKNITETSNFVYGGYLQGKSEEGIVNIFSEGIPAAGAVGRLNLGWRWSNARLPKSAESGVKEIESKLTVEFVDLENDLKDKIRNRIKTSRQNLNPAAEKKMIDAVEAFLNGNNKVLTILGIFKIENGDPAEVQQAKKVFETLLTPVINEGKNDFADLNERIDKLIFADNPDQDPYIEFIPFAFYGLTGSSFKLASGTDTKKLSGNFEDKMLRGYDYGVGFNLRRAFLQLGSTLAFVKTSNFKYIDKVEYTLRTTTTQDDGKAVLVSEKKITAYQGDFQRIKAKEVNVDLIGYAPLSPRDMMVINLYGRFTAGSEDKVRYPNRSDFGLGVYLHKNDGKFLGGLYFQLPDTSGKVTELLEKTAPSRAIKRFQFGLVTRYSITSLLGW</sequence>
<evidence type="ECO:0000313" key="1">
    <source>
        <dbReference type="EMBL" id="QRR01490.1"/>
    </source>
</evidence>
<keyword evidence="2" id="KW-1185">Reference proteome</keyword>
<gene>
    <name evidence="1" type="ORF">HWI92_11530</name>
</gene>
<dbReference type="EMBL" id="CP056775">
    <property type="protein sequence ID" value="QRR01490.1"/>
    <property type="molecule type" value="Genomic_DNA"/>
</dbReference>
<proteinExistence type="predicted"/>
<organism evidence="1 2">
    <name type="scientific">Dyadobacter sandarakinus</name>
    <dbReference type="NCBI Taxonomy" id="2747268"/>
    <lineage>
        <taxon>Bacteria</taxon>
        <taxon>Pseudomonadati</taxon>
        <taxon>Bacteroidota</taxon>
        <taxon>Cytophagia</taxon>
        <taxon>Cytophagales</taxon>
        <taxon>Spirosomataceae</taxon>
        <taxon>Dyadobacter</taxon>
    </lineage>
</organism>
<evidence type="ECO:0000313" key="2">
    <source>
        <dbReference type="Proteomes" id="UP000612680"/>
    </source>
</evidence>
<accession>A0ABX7I6B2</accession>
<dbReference type="Proteomes" id="UP000612680">
    <property type="component" value="Chromosome"/>
</dbReference>
<dbReference type="RefSeq" id="WP_204663864.1">
    <property type="nucleotide sequence ID" value="NZ_CP056775.1"/>
</dbReference>
<protein>
    <recommendedName>
        <fullName evidence="3">DUF5723 domain-containing protein</fullName>
    </recommendedName>
</protein>
<name>A0ABX7I6B2_9BACT</name>
<reference evidence="1 2" key="1">
    <citation type="submission" date="2020-06" db="EMBL/GenBank/DDBJ databases">
        <title>Dyadobacter sandarakinus sp. nov., isolated from the soil of the Arctic Yellow River Station.</title>
        <authorList>
            <person name="Zhang Y."/>
            <person name="Peng F."/>
        </authorList>
    </citation>
    <scope>NUCLEOTIDE SEQUENCE [LARGE SCALE GENOMIC DNA]</scope>
    <source>
        <strain evidence="1 2">Q3-56</strain>
    </source>
</reference>
<evidence type="ECO:0008006" key="3">
    <source>
        <dbReference type="Google" id="ProtNLM"/>
    </source>
</evidence>